<dbReference type="PANTHER" id="PTHR39201">
    <property type="entry name" value="EXPORTED PROTEIN-RELATED"/>
    <property type="match status" value="1"/>
</dbReference>
<feature type="domain" description="Flavodoxin-like" evidence="1">
    <location>
        <begin position="4"/>
        <end position="159"/>
    </location>
</feature>
<dbReference type="InterPro" id="IPR008254">
    <property type="entry name" value="Flavodoxin/NO_synth"/>
</dbReference>
<evidence type="ECO:0000259" key="1">
    <source>
        <dbReference type="PROSITE" id="PS50902"/>
    </source>
</evidence>
<dbReference type="Pfam" id="PF12682">
    <property type="entry name" value="Flavodoxin_4"/>
    <property type="match status" value="1"/>
</dbReference>
<accession>A0A3E2THI8</accession>
<dbReference type="RefSeq" id="WP_117521833.1">
    <property type="nucleotide sequence ID" value="NZ_JBHWMK010000036.1"/>
</dbReference>
<dbReference type="AlphaFoldDB" id="A0A3E2THI8"/>
<dbReference type="PROSITE" id="PS50902">
    <property type="entry name" value="FLAVODOXIN_LIKE"/>
    <property type="match status" value="1"/>
</dbReference>
<dbReference type="OrthoDB" id="9806505at2"/>
<dbReference type="PANTHER" id="PTHR39201:SF1">
    <property type="entry name" value="FLAVODOXIN-LIKE DOMAIN-CONTAINING PROTEIN"/>
    <property type="match status" value="1"/>
</dbReference>
<name>A0A3E2THI8_9FIRM</name>
<comment type="caution">
    <text evidence="2">The sequence shown here is derived from an EMBL/GenBank/DDBJ whole genome shotgun (WGS) entry which is preliminary data.</text>
</comment>
<keyword evidence="3" id="KW-1185">Reference proteome</keyword>
<reference evidence="2 3" key="1">
    <citation type="submission" date="2018-08" db="EMBL/GenBank/DDBJ databases">
        <title>A genome reference for cultivated species of the human gut microbiota.</title>
        <authorList>
            <person name="Zou Y."/>
            <person name="Xue W."/>
            <person name="Luo G."/>
        </authorList>
    </citation>
    <scope>NUCLEOTIDE SEQUENCE [LARGE SCALE GENOMIC DNA]</scope>
    <source>
        <strain evidence="2 3">OF01-3</strain>
    </source>
</reference>
<organism evidence="2 3">
    <name type="scientific">Anaerococcus nagyae</name>
    <dbReference type="NCBI Taxonomy" id="1755241"/>
    <lineage>
        <taxon>Bacteria</taxon>
        <taxon>Bacillati</taxon>
        <taxon>Bacillota</taxon>
        <taxon>Tissierellia</taxon>
        <taxon>Tissierellales</taxon>
        <taxon>Peptoniphilaceae</taxon>
        <taxon>Anaerococcus</taxon>
    </lineage>
</organism>
<sequence length="159" mass="17675">MGKALVAYFSATGNTKQVASKLSKVVEGSLHEIVPKVAYTADDLNWKDKESRSSKEMNDKSHRPEISDQVDNMDSYDTIYLGYPIWWGVAPTIINTFLEKYDLDGKSIITFATSGSSEMGDSTEGLKISAKGAYFKEGKILKKDISEEELKSFVESLNK</sequence>
<evidence type="ECO:0000313" key="3">
    <source>
        <dbReference type="Proteomes" id="UP000261011"/>
    </source>
</evidence>
<dbReference type="Gene3D" id="3.40.50.360">
    <property type="match status" value="1"/>
</dbReference>
<evidence type="ECO:0000313" key="2">
    <source>
        <dbReference type="EMBL" id="RGB75890.1"/>
    </source>
</evidence>
<dbReference type="NCBIfam" id="NF005501">
    <property type="entry name" value="PRK07116.1"/>
    <property type="match status" value="1"/>
</dbReference>
<gene>
    <name evidence="2" type="ORF">DXA39_06095</name>
</gene>
<protein>
    <submittedName>
        <fullName evidence="2">Flavodoxin</fullName>
    </submittedName>
</protein>
<dbReference type="SUPFAM" id="SSF52218">
    <property type="entry name" value="Flavoproteins"/>
    <property type="match status" value="1"/>
</dbReference>
<dbReference type="Proteomes" id="UP000261011">
    <property type="component" value="Unassembled WGS sequence"/>
</dbReference>
<dbReference type="InterPro" id="IPR029039">
    <property type="entry name" value="Flavoprotein-like_sf"/>
</dbReference>
<dbReference type="EMBL" id="QVEU01000004">
    <property type="protein sequence ID" value="RGB75890.1"/>
    <property type="molecule type" value="Genomic_DNA"/>
</dbReference>
<proteinExistence type="predicted"/>
<dbReference type="GO" id="GO:0016651">
    <property type="term" value="F:oxidoreductase activity, acting on NAD(P)H"/>
    <property type="evidence" value="ECO:0007669"/>
    <property type="project" value="UniProtKB-ARBA"/>
</dbReference>
<dbReference type="GO" id="GO:0010181">
    <property type="term" value="F:FMN binding"/>
    <property type="evidence" value="ECO:0007669"/>
    <property type="project" value="InterPro"/>
</dbReference>